<dbReference type="GO" id="GO:0008013">
    <property type="term" value="F:beta-catenin binding"/>
    <property type="evidence" value="ECO:0007669"/>
    <property type="project" value="InterPro"/>
</dbReference>
<feature type="compositionally biased region" description="Gly residues" evidence="1">
    <location>
        <begin position="76"/>
        <end position="85"/>
    </location>
</feature>
<dbReference type="GO" id="GO:0030877">
    <property type="term" value="C:beta-catenin destruction complex"/>
    <property type="evidence" value="ECO:0007669"/>
    <property type="project" value="TreeGrafter"/>
</dbReference>
<feature type="non-terminal residue" evidence="2">
    <location>
        <position position="1"/>
    </location>
</feature>
<dbReference type="EMBL" id="HACG01007794">
    <property type="protein sequence ID" value="CEK54659.1"/>
    <property type="molecule type" value="Transcribed_RNA"/>
</dbReference>
<dbReference type="PANTHER" id="PTHR12607">
    <property type="entry name" value="ADENOMATOUS POLYPOSIS COLI PROTEIN FAMILY"/>
    <property type="match status" value="1"/>
</dbReference>
<protein>
    <submittedName>
        <fullName evidence="2">Uncharacterized protein</fullName>
    </submittedName>
</protein>
<dbReference type="GO" id="GO:0001708">
    <property type="term" value="P:cell fate specification"/>
    <property type="evidence" value="ECO:0007669"/>
    <property type="project" value="TreeGrafter"/>
</dbReference>
<accession>A0A0B6YEQ5</accession>
<name>A0A0B6YEQ5_9EUPU</name>
<feature type="region of interest" description="Disordered" evidence="1">
    <location>
        <begin position="1"/>
        <end position="100"/>
    </location>
</feature>
<dbReference type="Pfam" id="PF05923">
    <property type="entry name" value="APC_r"/>
    <property type="match status" value="1"/>
</dbReference>
<dbReference type="GO" id="GO:0007026">
    <property type="term" value="P:negative regulation of microtubule depolymerization"/>
    <property type="evidence" value="ECO:0007669"/>
    <property type="project" value="TreeGrafter"/>
</dbReference>
<dbReference type="PANTHER" id="PTHR12607:SF12">
    <property type="entry name" value="APC-LIKE, ISOFORM A-RELATED"/>
    <property type="match status" value="1"/>
</dbReference>
<dbReference type="AlphaFoldDB" id="A0A0B6YEQ5"/>
<dbReference type="GO" id="GO:0007399">
    <property type="term" value="P:nervous system development"/>
    <property type="evidence" value="ECO:0007669"/>
    <property type="project" value="TreeGrafter"/>
</dbReference>
<dbReference type="GO" id="GO:0007389">
    <property type="term" value="P:pattern specification process"/>
    <property type="evidence" value="ECO:0007669"/>
    <property type="project" value="TreeGrafter"/>
</dbReference>
<feature type="region of interest" description="Disordered" evidence="1">
    <location>
        <begin position="129"/>
        <end position="152"/>
    </location>
</feature>
<dbReference type="GO" id="GO:0045295">
    <property type="term" value="F:gamma-catenin binding"/>
    <property type="evidence" value="ECO:0007669"/>
    <property type="project" value="TreeGrafter"/>
</dbReference>
<dbReference type="GO" id="GO:0005881">
    <property type="term" value="C:cytoplasmic microtubule"/>
    <property type="evidence" value="ECO:0007669"/>
    <property type="project" value="TreeGrafter"/>
</dbReference>
<evidence type="ECO:0000256" key="1">
    <source>
        <dbReference type="SAM" id="MobiDB-lite"/>
    </source>
</evidence>
<gene>
    <name evidence="2" type="primary">ORF23348</name>
</gene>
<dbReference type="InterPro" id="IPR009223">
    <property type="entry name" value="APC_rpt"/>
</dbReference>
<feature type="non-terminal residue" evidence="2">
    <location>
        <position position="152"/>
    </location>
</feature>
<dbReference type="GO" id="GO:0016055">
    <property type="term" value="P:Wnt signaling pathway"/>
    <property type="evidence" value="ECO:0007669"/>
    <property type="project" value="InterPro"/>
</dbReference>
<sequence>GIPTKTGPDTRPKNSSKLSSVHKPSAKKLSFSSKSPPDHVKSDNSSLENDDMLLSQMIESGMPKSKPGRKFVGGADHSGGSGDGGKPSSRDSNTSAFIPRTSNITIVAPFHDFVPKDVMRTYNVEDTPRNFSTATSLSDLTIDSEGSKSGSA</sequence>
<reference evidence="2" key="1">
    <citation type="submission" date="2014-12" db="EMBL/GenBank/DDBJ databases">
        <title>Insight into the proteome of Arion vulgaris.</title>
        <authorList>
            <person name="Aradska J."/>
            <person name="Bulat T."/>
            <person name="Smidak R."/>
            <person name="Sarate P."/>
            <person name="Gangsoo J."/>
            <person name="Sialana F."/>
            <person name="Bilban M."/>
            <person name="Lubec G."/>
        </authorList>
    </citation>
    <scope>NUCLEOTIDE SEQUENCE</scope>
    <source>
        <tissue evidence="2">Skin</tissue>
    </source>
</reference>
<dbReference type="GO" id="GO:0090090">
    <property type="term" value="P:negative regulation of canonical Wnt signaling pathway"/>
    <property type="evidence" value="ECO:0007669"/>
    <property type="project" value="TreeGrafter"/>
</dbReference>
<dbReference type="GO" id="GO:0016342">
    <property type="term" value="C:catenin complex"/>
    <property type="evidence" value="ECO:0007669"/>
    <property type="project" value="TreeGrafter"/>
</dbReference>
<dbReference type="GO" id="GO:0008017">
    <property type="term" value="F:microtubule binding"/>
    <property type="evidence" value="ECO:0007669"/>
    <property type="project" value="TreeGrafter"/>
</dbReference>
<feature type="compositionally biased region" description="Polar residues" evidence="1">
    <location>
        <begin position="129"/>
        <end position="141"/>
    </location>
</feature>
<organism evidence="2">
    <name type="scientific">Arion vulgaris</name>
    <dbReference type="NCBI Taxonomy" id="1028688"/>
    <lineage>
        <taxon>Eukaryota</taxon>
        <taxon>Metazoa</taxon>
        <taxon>Spiralia</taxon>
        <taxon>Lophotrochozoa</taxon>
        <taxon>Mollusca</taxon>
        <taxon>Gastropoda</taxon>
        <taxon>Heterobranchia</taxon>
        <taxon>Euthyneura</taxon>
        <taxon>Panpulmonata</taxon>
        <taxon>Eupulmonata</taxon>
        <taxon>Stylommatophora</taxon>
        <taxon>Helicina</taxon>
        <taxon>Arionoidea</taxon>
        <taxon>Arionidae</taxon>
        <taxon>Arion</taxon>
    </lineage>
</organism>
<dbReference type="GO" id="GO:0016477">
    <property type="term" value="P:cell migration"/>
    <property type="evidence" value="ECO:0007669"/>
    <property type="project" value="TreeGrafter"/>
</dbReference>
<evidence type="ECO:0000313" key="2">
    <source>
        <dbReference type="EMBL" id="CEK54659.1"/>
    </source>
</evidence>
<proteinExistence type="predicted"/>
<dbReference type="InterPro" id="IPR026818">
    <property type="entry name" value="Apc_fam"/>
</dbReference>